<name>A0ABZ2YNQ1_9BACT</name>
<evidence type="ECO:0008006" key="3">
    <source>
        <dbReference type="Google" id="ProtNLM"/>
    </source>
</evidence>
<dbReference type="Proteomes" id="UP001485459">
    <property type="component" value="Chromosome"/>
</dbReference>
<dbReference type="EMBL" id="CP149822">
    <property type="protein sequence ID" value="WZN40534.1"/>
    <property type="molecule type" value="Genomic_DNA"/>
</dbReference>
<protein>
    <recommendedName>
        <fullName evidence="3">Transposase</fullName>
    </recommendedName>
</protein>
<dbReference type="RefSeq" id="WP_341835450.1">
    <property type="nucleotide sequence ID" value="NZ_CP149822.1"/>
</dbReference>
<proteinExistence type="predicted"/>
<keyword evidence="2" id="KW-1185">Reference proteome</keyword>
<organism evidence="1 2">
    <name type="scientific">Chitinophaga pollutisoli</name>
    <dbReference type="NCBI Taxonomy" id="3133966"/>
    <lineage>
        <taxon>Bacteria</taxon>
        <taxon>Pseudomonadati</taxon>
        <taxon>Bacteroidota</taxon>
        <taxon>Chitinophagia</taxon>
        <taxon>Chitinophagales</taxon>
        <taxon>Chitinophagaceae</taxon>
        <taxon>Chitinophaga</taxon>
    </lineage>
</organism>
<evidence type="ECO:0000313" key="1">
    <source>
        <dbReference type="EMBL" id="WZN40534.1"/>
    </source>
</evidence>
<evidence type="ECO:0000313" key="2">
    <source>
        <dbReference type="Proteomes" id="UP001485459"/>
    </source>
</evidence>
<accession>A0ABZ2YNQ1</accession>
<gene>
    <name evidence="1" type="ORF">WJU16_21455</name>
</gene>
<reference evidence="2" key="1">
    <citation type="submission" date="2024-03" db="EMBL/GenBank/DDBJ databases">
        <title>Chitinophaga horti sp. nov., isolated from garden soil.</title>
        <authorList>
            <person name="Lee D.S."/>
            <person name="Han D.M."/>
            <person name="Baek J.H."/>
            <person name="Choi D.G."/>
            <person name="Jeon J.H."/>
            <person name="Jeon C.O."/>
        </authorList>
    </citation>
    <scope>NUCLEOTIDE SEQUENCE [LARGE SCALE GENOMIC DNA]</scope>
    <source>
        <strain evidence="2">GPA1</strain>
    </source>
</reference>
<sequence length="106" mass="12148">MAQMPLLDVFCAKKMSRLGRRERSSNWSQSVKSTILLSVLRISRSEIAAKEKWVPDSNADRKTVEIDLGIIRICMAKGRLFWSNPGRKLLRKFRKMGGGTFFCLDL</sequence>